<feature type="transmembrane region" description="Helical" evidence="1">
    <location>
        <begin position="146"/>
        <end position="170"/>
    </location>
</feature>
<dbReference type="HOGENOM" id="CLU_007874_3_1_1"/>
<evidence type="ECO:0000259" key="2">
    <source>
        <dbReference type="SMART" id="SM00703"/>
    </source>
</evidence>
<keyword evidence="1" id="KW-0472">Membrane</keyword>
<keyword evidence="1" id="KW-1133">Transmembrane helix</keyword>
<dbReference type="GO" id="GO:0016747">
    <property type="term" value="F:acyltransferase activity, transferring groups other than amino-acyl groups"/>
    <property type="evidence" value="ECO:0007669"/>
    <property type="project" value="InterPro"/>
</dbReference>
<dbReference type="CTD" id="6752789"/>
<dbReference type="EMBL" id="DS985244">
    <property type="protein sequence ID" value="EDV25543.1"/>
    <property type="molecule type" value="Genomic_DNA"/>
</dbReference>
<sequence>MTPAQLIARYKSLHQPSVKPNLNSVSSQCLQSINDTFIKSSSSQDVTRIIDATGKIGAGILVGNLVWLGSYDECLSIKTTHYCTVAATIIDPKHNQSSVLRWGVCLPKGCNEQDIASSIEFLLDIFHIKTVKVYGSTVYCAHESPYTFGSIFTIVLCGILLVLVIVGTIIEACQMRKKDQRLHIYEDANTIKPIINEDTPLVNTLSVEKENHLITELLLAFSVRKNSIAIFNTSSSAKNVLCLNGLRTISMFWVILGHTFLWPLITGNLENVVIGLEQLHFFTFQAVSNAFFCVDSFFFISGFLVSLLSLREMDKRGGKFPVITSYIHRFLRIVPTYMFVILIWTNVMPHLSSGPLWYVNQQGNACTSYWWTNLLFINNFWPTQLAKECIGWSWYLAADMQFFIISPAIIIPLHRFRRKALTIPFGLIMISVGISAALAAVYRFDASLIANTISGGHRDPTDVMYVKPYCRIQPYLVGMMLGYLIYEKNFQSSKISMIKLVLGWVLSISLGLACVYGLKNELNRFWTVVYLATSRLGWSVSLCWVVYVCQNGYGVFANTVLSWKFWIPLGRLTFTAYLLHPIVLQVFYSGYRSGLYFSTELIVYLFASMVTLSYLAAYGVSVCVEYPFANLEKIIFDRVLKINRRGS</sequence>
<dbReference type="InterPro" id="IPR006621">
    <property type="entry name" value="Nose-resist-to-fluoxetine_N"/>
</dbReference>
<feature type="domain" description="Nose resistant-to-fluoxetine protein N-terminal" evidence="2">
    <location>
        <begin position="26"/>
        <end position="137"/>
    </location>
</feature>
<accession>B3RVQ7</accession>
<feature type="transmembrane region" description="Helical" evidence="1">
    <location>
        <begin position="498"/>
        <end position="518"/>
    </location>
</feature>
<evidence type="ECO:0000313" key="3">
    <source>
        <dbReference type="EMBL" id="EDV25543.1"/>
    </source>
</evidence>
<keyword evidence="1" id="KW-0812">Transmembrane</keyword>
<feature type="transmembrane region" description="Helical" evidence="1">
    <location>
        <begin position="569"/>
        <end position="589"/>
    </location>
</feature>
<dbReference type="InParanoid" id="B3RVQ7"/>
<dbReference type="SMART" id="SM00703">
    <property type="entry name" value="NRF"/>
    <property type="match status" value="1"/>
</dbReference>
<feature type="transmembrane region" description="Helical" evidence="1">
    <location>
        <begin position="601"/>
        <end position="624"/>
    </location>
</feature>
<dbReference type="Pfam" id="PF01757">
    <property type="entry name" value="Acyl_transf_3"/>
    <property type="match status" value="1"/>
</dbReference>
<dbReference type="PANTHER" id="PTHR11161">
    <property type="entry name" value="O-ACYLTRANSFERASE"/>
    <property type="match status" value="1"/>
</dbReference>
<dbReference type="KEGG" id="tad:TRIADDRAFT_55740"/>
<gene>
    <name evidence="3" type="ORF">TRIADDRAFT_55740</name>
</gene>
<dbReference type="Pfam" id="PF20146">
    <property type="entry name" value="NRF"/>
    <property type="match status" value="1"/>
</dbReference>
<organism evidence="3 4">
    <name type="scientific">Trichoplax adhaerens</name>
    <name type="common">Trichoplax reptans</name>
    <dbReference type="NCBI Taxonomy" id="10228"/>
    <lineage>
        <taxon>Eukaryota</taxon>
        <taxon>Metazoa</taxon>
        <taxon>Placozoa</taxon>
        <taxon>Uniplacotomia</taxon>
        <taxon>Trichoplacea</taxon>
        <taxon>Trichoplacidae</taxon>
        <taxon>Trichoplax</taxon>
    </lineage>
</organism>
<feature type="transmembrane region" description="Helical" evidence="1">
    <location>
        <begin position="425"/>
        <end position="444"/>
    </location>
</feature>
<dbReference type="PhylomeDB" id="B3RVQ7"/>
<dbReference type="eggNOG" id="KOG3700">
    <property type="taxonomic scope" value="Eukaryota"/>
</dbReference>
<dbReference type="RefSeq" id="XP_002111576.1">
    <property type="nucleotide sequence ID" value="XM_002111540.1"/>
</dbReference>
<protein>
    <recommendedName>
        <fullName evidence="2">Nose resistant-to-fluoxetine protein N-terminal domain-containing protein</fullName>
    </recommendedName>
</protein>
<dbReference type="PANTHER" id="PTHR11161:SF0">
    <property type="entry name" value="O-ACYLTRANSFERASE LIKE PROTEIN"/>
    <property type="match status" value="1"/>
</dbReference>
<dbReference type="InterPro" id="IPR002656">
    <property type="entry name" value="Acyl_transf_3_dom"/>
</dbReference>
<dbReference type="InterPro" id="IPR052728">
    <property type="entry name" value="O2_lipid_transport_reg"/>
</dbReference>
<feature type="transmembrane region" description="Helical" evidence="1">
    <location>
        <begin position="248"/>
        <end position="266"/>
    </location>
</feature>
<dbReference type="OMA" id="QGQYCKL"/>
<evidence type="ECO:0000256" key="1">
    <source>
        <dbReference type="SAM" id="Phobius"/>
    </source>
</evidence>
<dbReference type="OrthoDB" id="207378at2759"/>
<evidence type="ECO:0000313" key="4">
    <source>
        <dbReference type="Proteomes" id="UP000009022"/>
    </source>
</evidence>
<feature type="transmembrane region" description="Helical" evidence="1">
    <location>
        <begin position="392"/>
        <end position="413"/>
    </location>
</feature>
<feature type="transmembrane region" description="Helical" evidence="1">
    <location>
        <begin position="286"/>
        <end position="310"/>
    </location>
</feature>
<dbReference type="GeneID" id="6752789"/>
<feature type="transmembrane region" description="Helical" evidence="1">
    <location>
        <begin position="330"/>
        <end position="347"/>
    </location>
</feature>
<dbReference type="Proteomes" id="UP000009022">
    <property type="component" value="Unassembled WGS sequence"/>
</dbReference>
<proteinExistence type="predicted"/>
<name>B3RVQ7_TRIAD</name>
<reference evidence="3 4" key="1">
    <citation type="journal article" date="2008" name="Nature">
        <title>The Trichoplax genome and the nature of placozoans.</title>
        <authorList>
            <person name="Srivastava M."/>
            <person name="Begovic E."/>
            <person name="Chapman J."/>
            <person name="Putnam N.H."/>
            <person name="Hellsten U."/>
            <person name="Kawashima T."/>
            <person name="Kuo A."/>
            <person name="Mitros T."/>
            <person name="Salamov A."/>
            <person name="Carpenter M.L."/>
            <person name="Signorovitch A.Y."/>
            <person name="Moreno M.A."/>
            <person name="Kamm K."/>
            <person name="Grimwood J."/>
            <person name="Schmutz J."/>
            <person name="Shapiro H."/>
            <person name="Grigoriev I.V."/>
            <person name="Buss L.W."/>
            <person name="Schierwater B."/>
            <person name="Dellaporta S.L."/>
            <person name="Rokhsar D.S."/>
        </authorList>
    </citation>
    <scope>NUCLEOTIDE SEQUENCE [LARGE SCALE GENOMIC DNA]</scope>
    <source>
        <strain evidence="3 4">Grell-BS-1999</strain>
    </source>
</reference>
<dbReference type="AlphaFoldDB" id="B3RVQ7"/>
<keyword evidence="4" id="KW-1185">Reference proteome</keyword>